<evidence type="ECO:0000313" key="2">
    <source>
        <dbReference type="EMBL" id="GAA4862648.1"/>
    </source>
</evidence>
<proteinExistence type="predicted"/>
<keyword evidence="1" id="KW-0812">Transmembrane</keyword>
<dbReference type="EMBL" id="BAABIS010000001">
    <property type="protein sequence ID" value="GAA4862648.1"/>
    <property type="molecule type" value="Genomic_DNA"/>
</dbReference>
<evidence type="ECO:0000313" key="3">
    <source>
        <dbReference type="Proteomes" id="UP001501752"/>
    </source>
</evidence>
<sequence>MTPRSPHRVLHMSPWVGMDLMPNQTTGGLRMEFGPEQFWGGVAAVAAALAVVAGYLLGGPRAVWAVSAVEVLAVMAYVGRRFSSRAHVRRAGDGPDAAHCERCRRARERLDAA</sequence>
<comment type="caution">
    <text evidence="2">The sequence shown here is derived from an EMBL/GenBank/DDBJ whole genome shotgun (WGS) entry which is preliminary data.</text>
</comment>
<feature type="transmembrane region" description="Helical" evidence="1">
    <location>
        <begin position="38"/>
        <end position="56"/>
    </location>
</feature>
<keyword evidence="3" id="KW-1185">Reference proteome</keyword>
<gene>
    <name evidence="2" type="ORF">GCM10023235_46010</name>
</gene>
<protein>
    <recommendedName>
        <fullName evidence="4">Integral membrane protein</fullName>
    </recommendedName>
</protein>
<evidence type="ECO:0000256" key="1">
    <source>
        <dbReference type="SAM" id="Phobius"/>
    </source>
</evidence>
<organism evidence="2 3">
    <name type="scientific">Kitasatospora terrestris</name>
    <dbReference type="NCBI Taxonomy" id="258051"/>
    <lineage>
        <taxon>Bacteria</taxon>
        <taxon>Bacillati</taxon>
        <taxon>Actinomycetota</taxon>
        <taxon>Actinomycetes</taxon>
        <taxon>Kitasatosporales</taxon>
        <taxon>Streptomycetaceae</taxon>
        <taxon>Kitasatospora</taxon>
    </lineage>
</organism>
<evidence type="ECO:0008006" key="4">
    <source>
        <dbReference type="Google" id="ProtNLM"/>
    </source>
</evidence>
<keyword evidence="1" id="KW-0472">Membrane</keyword>
<dbReference type="Proteomes" id="UP001501752">
    <property type="component" value="Unassembled WGS sequence"/>
</dbReference>
<reference evidence="3" key="1">
    <citation type="journal article" date="2019" name="Int. J. Syst. Evol. Microbiol.">
        <title>The Global Catalogue of Microorganisms (GCM) 10K type strain sequencing project: providing services to taxonomists for standard genome sequencing and annotation.</title>
        <authorList>
            <consortium name="The Broad Institute Genomics Platform"/>
            <consortium name="The Broad Institute Genome Sequencing Center for Infectious Disease"/>
            <person name="Wu L."/>
            <person name="Ma J."/>
        </authorList>
    </citation>
    <scope>NUCLEOTIDE SEQUENCE [LARGE SCALE GENOMIC DNA]</scope>
    <source>
        <strain evidence="3">JCM 13006</strain>
    </source>
</reference>
<feature type="transmembrane region" description="Helical" evidence="1">
    <location>
        <begin position="62"/>
        <end position="79"/>
    </location>
</feature>
<name>A0ABP9DYC1_9ACTN</name>
<accession>A0ABP9DYC1</accession>
<keyword evidence="1" id="KW-1133">Transmembrane helix</keyword>